<gene>
    <name evidence="1" type="ORF">HPB51_008155</name>
</gene>
<evidence type="ECO:0008006" key="3">
    <source>
        <dbReference type="Google" id="ProtNLM"/>
    </source>
</evidence>
<keyword evidence="2" id="KW-1185">Reference proteome</keyword>
<protein>
    <recommendedName>
        <fullName evidence="3">Lipocalin</fullName>
    </recommendedName>
</protein>
<accession>A0A9J6D4F6</accession>
<dbReference type="AlphaFoldDB" id="A0A9J6D4F6"/>
<dbReference type="Gene3D" id="2.40.128.20">
    <property type="match status" value="1"/>
</dbReference>
<reference evidence="1" key="2">
    <citation type="submission" date="2021-09" db="EMBL/GenBank/DDBJ databases">
        <authorList>
            <person name="Jia N."/>
            <person name="Wang J."/>
            <person name="Shi W."/>
            <person name="Du L."/>
            <person name="Sun Y."/>
            <person name="Zhan W."/>
            <person name="Jiang J."/>
            <person name="Wang Q."/>
            <person name="Zhang B."/>
            <person name="Ji P."/>
            <person name="Sakyi L.B."/>
            <person name="Cui X."/>
            <person name="Yuan T."/>
            <person name="Jiang B."/>
            <person name="Yang W."/>
            <person name="Lam T.T.-Y."/>
            <person name="Chang Q."/>
            <person name="Ding S."/>
            <person name="Wang X."/>
            <person name="Zhu J."/>
            <person name="Ruan X."/>
            <person name="Zhao L."/>
            <person name="Wei J."/>
            <person name="Que T."/>
            <person name="Du C."/>
            <person name="Cheng J."/>
            <person name="Dai P."/>
            <person name="Han X."/>
            <person name="Huang E."/>
            <person name="Gao Y."/>
            <person name="Liu J."/>
            <person name="Shao H."/>
            <person name="Ye R."/>
            <person name="Li L."/>
            <person name="Wei W."/>
            <person name="Wang X."/>
            <person name="Wang C."/>
            <person name="Huo Q."/>
            <person name="Li W."/>
            <person name="Guo W."/>
            <person name="Chen H."/>
            <person name="Chen S."/>
            <person name="Zhou L."/>
            <person name="Zhou L."/>
            <person name="Ni X."/>
            <person name="Tian J."/>
            <person name="Zhou Y."/>
            <person name="Sheng Y."/>
            <person name="Liu T."/>
            <person name="Pan Y."/>
            <person name="Xia L."/>
            <person name="Li J."/>
            <person name="Zhao F."/>
            <person name="Cao W."/>
        </authorList>
    </citation>
    <scope>NUCLEOTIDE SEQUENCE</scope>
    <source>
        <strain evidence="1">Rmic-2018</strain>
        <tissue evidence="1">Larvae</tissue>
    </source>
</reference>
<dbReference type="InterPro" id="IPR002970">
    <property type="entry name" value="Tick_his-bd"/>
</dbReference>
<dbReference type="VEuPathDB" id="VectorBase:LOC119178416"/>
<dbReference type="Proteomes" id="UP000821866">
    <property type="component" value="Chromosome 9"/>
</dbReference>
<dbReference type="SUPFAM" id="SSF50814">
    <property type="entry name" value="Lipocalins"/>
    <property type="match status" value="1"/>
</dbReference>
<sequence length="95" mass="10673">MNQKEKLCKTGRYGSLTHAPLDSNTREGVIYYTDYENCVVADLELQGEGHQCTLWVRVAVENNIPQDCMDQFVDVCGVIVPENSQDMCADIDDVN</sequence>
<organism evidence="1 2">
    <name type="scientific">Rhipicephalus microplus</name>
    <name type="common">Cattle tick</name>
    <name type="synonym">Boophilus microplus</name>
    <dbReference type="NCBI Taxonomy" id="6941"/>
    <lineage>
        <taxon>Eukaryota</taxon>
        <taxon>Metazoa</taxon>
        <taxon>Ecdysozoa</taxon>
        <taxon>Arthropoda</taxon>
        <taxon>Chelicerata</taxon>
        <taxon>Arachnida</taxon>
        <taxon>Acari</taxon>
        <taxon>Parasitiformes</taxon>
        <taxon>Ixodida</taxon>
        <taxon>Ixodoidea</taxon>
        <taxon>Ixodidae</taxon>
        <taxon>Rhipicephalinae</taxon>
        <taxon>Rhipicephalus</taxon>
        <taxon>Boophilus</taxon>
    </lineage>
</organism>
<dbReference type="GO" id="GO:0030682">
    <property type="term" value="P:symbiont-mediated perturbation of host defenses"/>
    <property type="evidence" value="ECO:0007669"/>
    <property type="project" value="InterPro"/>
</dbReference>
<proteinExistence type="predicted"/>
<dbReference type="EMBL" id="JABSTU010000011">
    <property type="protein sequence ID" value="KAH8008964.1"/>
    <property type="molecule type" value="Genomic_DNA"/>
</dbReference>
<evidence type="ECO:0000313" key="2">
    <source>
        <dbReference type="Proteomes" id="UP000821866"/>
    </source>
</evidence>
<comment type="caution">
    <text evidence="1">The sequence shown here is derived from an EMBL/GenBank/DDBJ whole genome shotgun (WGS) entry which is preliminary data.</text>
</comment>
<dbReference type="GO" id="GO:0043176">
    <property type="term" value="F:amine binding"/>
    <property type="evidence" value="ECO:0007669"/>
    <property type="project" value="InterPro"/>
</dbReference>
<dbReference type="InterPro" id="IPR012674">
    <property type="entry name" value="Calycin"/>
</dbReference>
<name>A0A9J6D4F6_RHIMP</name>
<dbReference type="Pfam" id="PF02098">
    <property type="entry name" value="His_binding"/>
    <property type="match status" value="1"/>
</dbReference>
<reference evidence="1" key="1">
    <citation type="journal article" date="2020" name="Cell">
        <title>Large-Scale Comparative Analyses of Tick Genomes Elucidate Their Genetic Diversity and Vector Capacities.</title>
        <authorList>
            <consortium name="Tick Genome and Microbiome Consortium (TIGMIC)"/>
            <person name="Jia N."/>
            <person name="Wang J."/>
            <person name="Shi W."/>
            <person name="Du L."/>
            <person name="Sun Y."/>
            <person name="Zhan W."/>
            <person name="Jiang J.F."/>
            <person name="Wang Q."/>
            <person name="Zhang B."/>
            <person name="Ji P."/>
            <person name="Bell-Sakyi L."/>
            <person name="Cui X.M."/>
            <person name="Yuan T.T."/>
            <person name="Jiang B.G."/>
            <person name="Yang W.F."/>
            <person name="Lam T.T."/>
            <person name="Chang Q.C."/>
            <person name="Ding S.J."/>
            <person name="Wang X.J."/>
            <person name="Zhu J.G."/>
            <person name="Ruan X.D."/>
            <person name="Zhao L."/>
            <person name="Wei J.T."/>
            <person name="Ye R.Z."/>
            <person name="Que T.C."/>
            <person name="Du C.H."/>
            <person name="Zhou Y.H."/>
            <person name="Cheng J.X."/>
            <person name="Dai P.F."/>
            <person name="Guo W.B."/>
            <person name="Han X.H."/>
            <person name="Huang E.J."/>
            <person name="Li L.F."/>
            <person name="Wei W."/>
            <person name="Gao Y.C."/>
            <person name="Liu J.Z."/>
            <person name="Shao H.Z."/>
            <person name="Wang X."/>
            <person name="Wang C.C."/>
            <person name="Yang T.C."/>
            <person name="Huo Q.B."/>
            <person name="Li W."/>
            <person name="Chen H.Y."/>
            <person name="Chen S.E."/>
            <person name="Zhou L.G."/>
            <person name="Ni X.B."/>
            <person name="Tian J.H."/>
            <person name="Sheng Y."/>
            <person name="Liu T."/>
            <person name="Pan Y.S."/>
            <person name="Xia L.Y."/>
            <person name="Li J."/>
            <person name="Zhao F."/>
            <person name="Cao W.C."/>
        </authorList>
    </citation>
    <scope>NUCLEOTIDE SEQUENCE</scope>
    <source>
        <strain evidence="1">Rmic-2018</strain>
    </source>
</reference>
<evidence type="ECO:0000313" key="1">
    <source>
        <dbReference type="EMBL" id="KAH8008964.1"/>
    </source>
</evidence>